<dbReference type="InterPro" id="IPR016049">
    <property type="entry name" value="RNA_pol_Rpc34-like"/>
</dbReference>
<evidence type="ECO:0000256" key="3">
    <source>
        <dbReference type="ARBA" id="ARBA00022478"/>
    </source>
</evidence>
<proteinExistence type="inferred from homology"/>
<dbReference type="SUPFAM" id="SSF46785">
    <property type="entry name" value="Winged helix' DNA-binding domain"/>
    <property type="match status" value="1"/>
</dbReference>
<dbReference type="EMBL" id="JAUJYO010000014">
    <property type="protein sequence ID" value="KAK1298331.1"/>
    <property type="molecule type" value="Genomic_DNA"/>
</dbReference>
<accession>A0AAV9DBQ4</accession>
<feature type="region of interest" description="Disordered" evidence="6">
    <location>
        <begin position="1"/>
        <end position="21"/>
    </location>
</feature>
<dbReference type="InterPro" id="IPR036388">
    <property type="entry name" value="WH-like_DNA-bd_sf"/>
</dbReference>
<dbReference type="InterPro" id="IPR036390">
    <property type="entry name" value="WH_DNA-bd_sf"/>
</dbReference>
<protein>
    <recommendedName>
        <fullName evidence="9">DNA-directed RNA polymerase III subunit RPC6</fullName>
    </recommendedName>
</protein>
<keyword evidence="5" id="KW-0539">Nucleus</keyword>
<evidence type="ECO:0008006" key="9">
    <source>
        <dbReference type="Google" id="ProtNLM"/>
    </source>
</evidence>
<dbReference type="AlphaFoldDB" id="A0AAV9DBQ4"/>
<sequence length="224" mass="24494">MPPKKRSRDESQEAKSSEQDSAIYELIKSKERSGVSKTDIKASLNLPETQIVKALTSLCAKGLVREVKGARRGLKHYVAAGFEPSEEITGGSWFTDGAIDTEFVSTVSSIVADQVRKLGVATAEDLHETFQRVNLFKSGVSLQQVQQVLTVLKMDGRIEEVKSTGTGISASVMRGKVCYRCCPAKEASAAASVPCLVCPRIRDCTPDGIISPRNCVYYKKWLNF</sequence>
<dbReference type="Gene3D" id="1.10.10.10">
    <property type="entry name" value="Winged helix-like DNA-binding domain superfamily/Winged helix DNA-binding domain"/>
    <property type="match status" value="1"/>
</dbReference>
<comment type="caution">
    <text evidence="7">The sequence shown here is derived from an EMBL/GenBank/DDBJ whole genome shotgun (WGS) entry which is preliminary data.</text>
</comment>
<reference evidence="7" key="2">
    <citation type="submission" date="2023-06" db="EMBL/GenBank/DDBJ databases">
        <authorList>
            <person name="Ma L."/>
            <person name="Liu K.-W."/>
            <person name="Li Z."/>
            <person name="Hsiao Y.-Y."/>
            <person name="Qi Y."/>
            <person name="Fu T."/>
            <person name="Tang G."/>
            <person name="Zhang D."/>
            <person name="Sun W.-H."/>
            <person name="Liu D.-K."/>
            <person name="Li Y."/>
            <person name="Chen G.-Z."/>
            <person name="Liu X.-D."/>
            <person name="Liao X.-Y."/>
            <person name="Jiang Y.-T."/>
            <person name="Yu X."/>
            <person name="Hao Y."/>
            <person name="Huang J."/>
            <person name="Zhao X.-W."/>
            <person name="Ke S."/>
            <person name="Chen Y.-Y."/>
            <person name="Wu W.-L."/>
            <person name="Hsu J.-L."/>
            <person name="Lin Y.-F."/>
            <person name="Huang M.-D."/>
            <person name="Li C.-Y."/>
            <person name="Huang L."/>
            <person name="Wang Z.-W."/>
            <person name="Zhao X."/>
            <person name="Zhong W.-Y."/>
            <person name="Peng D.-H."/>
            <person name="Ahmad S."/>
            <person name="Lan S."/>
            <person name="Zhang J.-S."/>
            <person name="Tsai W.-C."/>
            <person name="Van De Peer Y."/>
            <person name="Liu Z.-J."/>
        </authorList>
    </citation>
    <scope>NUCLEOTIDE SEQUENCE</scope>
    <source>
        <strain evidence="7">CP</strain>
        <tissue evidence="7">Leaves</tissue>
    </source>
</reference>
<comment type="similarity">
    <text evidence="2">Belongs to the eukaryotic RPC34/RPC39 RNA polymerase subunit family.</text>
</comment>
<keyword evidence="8" id="KW-1185">Reference proteome</keyword>
<reference evidence="7" key="1">
    <citation type="journal article" date="2023" name="Nat. Commun.">
        <title>Diploid and tetraploid genomes of Acorus and the evolution of monocots.</title>
        <authorList>
            <person name="Ma L."/>
            <person name="Liu K.W."/>
            <person name="Li Z."/>
            <person name="Hsiao Y.Y."/>
            <person name="Qi Y."/>
            <person name="Fu T."/>
            <person name="Tang G.D."/>
            <person name="Zhang D."/>
            <person name="Sun W.H."/>
            <person name="Liu D.K."/>
            <person name="Li Y."/>
            <person name="Chen G.Z."/>
            <person name="Liu X.D."/>
            <person name="Liao X.Y."/>
            <person name="Jiang Y.T."/>
            <person name="Yu X."/>
            <person name="Hao Y."/>
            <person name="Huang J."/>
            <person name="Zhao X.W."/>
            <person name="Ke S."/>
            <person name="Chen Y.Y."/>
            <person name="Wu W.L."/>
            <person name="Hsu J.L."/>
            <person name="Lin Y.F."/>
            <person name="Huang M.D."/>
            <person name="Li C.Y."/>
            <person name="Huang L."/>
            <person name="Wang Z.W."/>
            <person name="Zhao X."/>
            <person name="Zhong W.Y."/>
            <person name="Peng D.H."/>
            <person name="Ahmad S."/>
            <person name="Lan S."/>
            <person name="Zhang J.S."/>
            <person name="Tsai W.C."/>
            <person name="Van de Peer Y."/>
            <person name="Liu Z.J."/>
        </authorList>
    </citation>
    <scope>NUCLEOTIDE SEQUENCE</scope>
    <source>
        <strain evidence="7">CP</strain>
    </source>
</reference>
<evidence type="ECO:0000256" key="1">
    <source>
        <dbReference type="ARBA" id="ARBA00004123"/>
    </source>
</evidence>
<name>A0AAV9DBQ4_ACOCL</name>
<dbReference type="PANTHER" id="PTHR12780">
    <property type="entry name" value="RNA POLYMERASE III DNA DIRECTED , 39KD SUBUNIT-RELATED"/>
    <property type="match status" value="1"/>
</dbReference>
<dbReference type="Proteomes" id="UP001180020">
    <property type="component" value="Unassembled WGS sequence"/>
</dbReference>
<dbReference type="GO" id="GO:0006383">
    <property type="term" value="P:transcription by RNA polymerase III"/>
    <property type="evidence" value="ECO:0007669"/>
    <property type="project" value="InterPro"/>
</dbReference>
<keyword evidence="3" id="KW-0240">DNA-directed RNA polymerase</keyword>
<evidence type="ECO:0000256" key="6">
    <source>
        <dbReference type="SAM" id="MobiDB-lite"/>
    </source>
</evidence>
<evidence type="ECO:0000313" key="8">
    <source>
        <dbReference type="Proteomes" id="UP001180020"/>
    </source>
</evidence>
<keyword evidence="4" id="KW-0804">Transcription</keyword>
<evidence type="ECO:0000256" key="5">
    <source>
        <dbReference type="ARBA" id="ARBA00023242"/>
    </source>
</evidence>
<comment type="subcellular location">
    <subcellularLocation>
        <location evidence="1">Nucleus</location>
    </subcellularLocation>
</comment>
<dbReference type="Pfam" id="PF05158">
    <property type="entry name" value="RNA_pol_Rpc34"/>
    <property type="match status" value="2"/>
</dbReference>
<organism evidence="7 8">
    <name type="scientific">Acorus calamus</name>
    <name type="common">Sweet flag</name>
    <dbReference type="NCBI Taxonomy" id="4465"/>
    <lineage>
        <taxon>Eukaryota</taxon>
        <taxon>Viridiplantae</taxon>
        <taxon>Streptophyta</taxon>
        <taxon>Embryophyta</taxon>
        <taxon>Tracheophyta</taxon>
        <taxon>Spermatophyta</taxon>
        <taxon>Magnoliopsida</taxon>
        <taxon>Liliopsida</taxon>
        <taxon>Acoraceae</taxon>
        <taxon>Acorus</taxon>
    </lineage>
</organism>
<evidence type="ECO:0000313" key="7">
    <source>
        <dbReference type="EMBL" id="KAK1298331.1"/>
    </source>
</evidence>
<gene>
    <name evidence="7" type="ORF">QJS10_CPB14g01065</name>
</gene>
<dbReference type="GO" id="GO:0005666">
    <property type="term" value="C:RNA polymerase III complex"/>
    <property type="evidence" value="ECO:0007669"/>
    <property type="project" value="InterPro"/>
</dbReference>
<evidence type="ECO:0000256" key="2">
    <source>
        <dbReference type="ARBA" id="ARBA00011038"/>
    </source>
</evidence>
<dbReference type="InterPro" id="IPR007832">
    <property type="entry name" value="RNA_pol_Rpc34"/>
</dbReference>
<evidence type="ECO:0000256" key="4">
    <source>
        <dbReference type="ARBA" id="ARBA00023163"/>
    </source>
</evidence>
<feature type="compositionally biased region" description="Basic and acidic residues" evidence="6">
    <location>
        <begin position="7"/>
        <end position="18"/>
    </location>
</feature>